<keyword evidence="2" id="KW-1185">Reference proteome</keyword>
<accession>A0ACB8BRA1</accession>
<organism evidence="1 2">
    <name type="scientific">Leucogyrophana mollusca</name>
    <dbReference type="NCBI Taxonomy" id="85980"/>
    <lineage>
        <taxon>Eukaryota</taxon>
        <taxon>Fungi</taxon>
        <taxon>Dikarya</taxon>
        <taxon>Basidiomycota</taxon>
        <taxon>Agaricomycotina</taxon>
        <taxon>Agaricomycetes</taxon>
        <taxon>Agaricomycetidae</taxon>
        <taxon>Boletales</taxon>
        <taxon>Boletales incertae sedis</taxon>
        <taxon>Leucogyrophana</taxon>
    </lineage>
</organism>
<sequence>MFRRYPRPFIVYRNRHGRRCYANAAFSYNSKVRAFPFAFSKDDAITHVAPAASSLTVFKGFISSVCAKYFPASGFKPIQPDRIQAIYYPAWIVDAEVEAKVWLSPQDSESSQQHNFTVDFTNSYVPGKLQQGCPFDLLGRLAFRDENMSPEQAVPFSQSLTKQHGSDILCLPYTTSPFSLLDKARNLSFKQATIHDGVRFDPSSVKPNLFAAYPVLMPLYIAQYETVAPFRNTFVIQAHSKPGRFFMQTISDDPEKNIMAKLEEHIGYDYLFLGGNPSSFVNPRVLSPLYDEVASSTLESWLNDQITARGATEMLSSGKAIDMEDPRVRQWIGDELRWVRRWIESGEDLLRIKDTVKKISSVGVDLTETSRRAGPGESPDVQKVVSLAAAGLEEFSKAQRSRQEAAEKARATFTPVWWREWEDSQKLKS</sequence>
<evidence type="ECO:0000313" key="1">
    <source>
        <dbReference type="EMBL" id="KAH7927934.1"/>
    </source>
</evidence>
<comment type="caution">
    <text evidence="1">The sequence shown here is derived from an EMBL/GenBank/DDBJ whole genome shotgun (WGS) entry which is preliminary data.</text>
</comment>
<gene>
    <name evidence="1" type="ORF">BV22DRAFT_1193229</name>
</gene>
<name>A0ACB8BRA1_9AGAM</name>
<protein>
    <submittedName>
        <fullName evidence="1">Uncharacterized protein</fullName>
    </submittedName>
</protein>
<reference evidence="1" key="1">
    <citation type="journal article" date="2021" name="New Phytol.">
        <title>Evolutionary innovations through gain and loss of genes in the ectomycorrhizal Boletales.</title>
        <authorList>
            <person name="Wu G."/>
            <person name="Miyauchi S."/>
            <person name="Morin E."/>
            <person name="Kuo A."/>
            <person name="Drula E."/>
            <person name="Varga T."/>
            <person name="Kohler A."/>
            <person name="Feng B."/>
            <person name="Cao Y."/>
            <person name="Lipzen A."/>
            <person name="Daum C."/>
            <person name="Hundley H."/>
            <person name="Pangilinan J."/>
            <person name="Johnson J."/>
            <person name="Barry K."/>
            <person name="LaButti K."/>
            <person name="Ng V."/>
            <person name="Ahrendt S."/>
            <person name="Min B."/>
            <person name="Choi I.G."/>
            <person name="Park H."/>
            <person name="Plett J.M."/>
            <person name="Magnuson J."/>
            <person name="Spatafora J.W."/>
            <person name="Nagy L.G."/>
            <person name="Henrissat B."/>
            <person name="Grigoriev I.V."/>
            <person name="Yang Z.L."/>
            <person name="Xu J."/>
            <person name="Martin F.M."/>
        </authorList>
    </citation>
    <scope>NUCLEOTIDE SEQUENCE</scope>
    <source>
        <strain evidence="1">KUC20120723A-06</strain>
    </source>
</reference>
<evidence type="ECO:0000313" key="2">
    <source>
        <dbReference type="Proteomes" id="UP000790709"/>
    </source>
</evidence>
<dbReference type="EMBL" id="MU266359">
    <property type="protein sequence ID" value="KAH7927934.1"/>
    <property type="molecule type" value="Genomic_DNA"/>
</dbReference>
<dbReference type="Proteomes" id="UP000790709">
    <property type="component" value="Unassembled WGS sequence"/>
</dbReference>
<proteinExistence type="predicted"/>